<feature type="coiled-coil region" evidence="4">
    <location>
        <begin position="44"/>
        <end position="71"/>
    </location>
</feature>
<keyword evidence="4" id="KW-0175">Coiled coil</keyword>
<proteinExistence type="predicted"/>
<comment type="caution">
    <text evidence="7">The sequence shown here is derived from an EMBL/GenBank/DDBJ whole genome shotgun (WGS) entry which is preliminary data.</text>
</comment>
<keyword evidence="1" id="KW-0479">Metal-binding</keyword>
<dbReference type="PANTHER" id="PTHR13173">
    <property type="entry name" value="WW DOMAIN BINDING PROTEIN 4"/>
    <property type="match status" value="1"/>
</dbReference>
<dbReference type="InterPro" id="IPR040023">
    <property type="entry name" value="WBP4"/>
</dbReference>
<organism evidence="7 8">
    <name type="scientific">Amylocarpus encephaloides</name>
    <dbReference type="NCBI Taxonomy" id="45428"/>
    <lineage>
        <taxon>Eukaryota</taxon>
        <taxon>Fungi</taxon>
        <taxon>Dikarya</taxon>
        <taxon>Ascomycota</taxon>
        <taxon>Pezizomycotina</taxon>
        <taxon>Leotiomycetes</taxon>
        <taxon>Helotiales</taxon>
        <taxon>Helotiales incertae sedis</taxon>
        <taxon>Amylocarpus</taxon>
    </lineage>
</organism>
<gene>
    <name evidence="7" type="ORF">BJ875DRAFT_471901</name>
</gene>
<protein>
    <recommendedName>
        <fullName evidence="6">U1-type domain-containing protein</fullName>
    </recommendedName>
</protein>
<dbReference type="EMBL" id="MU251663">
    <property type="protein sequence ID" value="KAG9230551.1"/>
    <property type="molecule type" value="Genomic_DNA"/>
</dbReference>
<dbReference type="Gene3D" id="3.30.160.60">
    <property type="entry name" value="Classic Zinc Finger"/>
    <property type="match status" value="1"/>
</dbReference>
<dbReference type="SMART" id="SM00451">
    <property type="entry name" value="ZnF_U1"/>
    <property type="match status" value="1"/>
</dbReference>
<feature type="compositionally biased region" description="Basic residues" evidence="5">
    <location>
        <begin position="246"/>
        <end position="257"/>
    </location>
</feature>
<dbReference type="AlphaFoldDB" id="A0A9P8C321"/>
<keyword evidence="8" id="KW-1185">Reference proteome</keyword>
<dbReference type="InterPro" id="IPR013085">
    <property type="entry name" value="U1-CZ_Znf_C2H2"/>
</dbReference>
<dbReference type="InterPro" id="IPR003604">
    <property type="entry name" value="Matrin/U1-like-C_Znf_C2H2"/>
</dbReference>
<feature type="region of interest" description="Disordered" evidence="5">
    <location>
        <begin position="151"/>
        <end position="257"/>
    </location>
</feature>
<accession>A0A9P8C321</accession>
<evidence type="ECO:0000313" key="7">
    <source>
        <dbReference type="EMBL" id="KAG9230551.1"/>
    </source>
</evidence>
<dbReference type="Proteomes" id="UP000824998">
    <property type="component" value="Unassembled WGS sequence"/>
</dbReference>
<sequence>MSEYWKSTPKYWCKHCKLFVRDTKADRTNHDATPKHQGNLKRFVRDLHRGFEKDEREKERAKNEVARLNGIVTGRGASSSGSGFGRGPTPPVPKPQATAAQRKQQLAQLVEMGIGIPDEFRPDMAMAGEWQVTSERVIEPEGEKDPAAMAMGVKKRPLTEEEEEEKQEFENKKPRFRTHPIEDEADLDALFSQAPVKRDMSKKEEVKPEVKEEPVDGLSNIPDAVSSLDTNLKQENAESGAPGVVFKKRKAKNFRQK</sequence>
<dbReference type="GO" id="GO:0008270">
    <property type="term" value="F:zinc ion binding"/>
    <property type="evidence" value="ECO:0007669"/>
    <property type="project" value="UniProtKB-KW"/>
</dbReference>
<reference evidence="7" key="1">
    <citation type="journal article" date="2021" name="IMA Fungus">
        <title>Genomic characterization of three marine fungi, including Emericellopsis atlantica sp. nov. with signatures of a generalist lifestyle and marine biomass degradation.</title>
        <authorList>
            <person name="Hagestad O.C."/>
            <person name="Hou L."/>
            <person name="Andersen J.H."/>
            <person name="Hansen E.H."/>
            <person name="Altermark B."/>
            <person name="Li C."/>
            <person name="Kuhnert E."/>
            <person name="Cox R.J."/>
            <person name="Crous P.W."/>
            <person name="Spatafora J.W."/>
            <person name="Lail K."/>
            <person name="Amirebrahimi M."/>
            <person name="Lipzen A."/>
            <person name="Pangilinan J."/>
            <person name="Andreopoulos W."/>
            <person name="Hayes R.D."/>
            <person name="Ng V."/>
            <person name="Grigoriev I.V."/>
            <person name="Jackson S.A."/>
            <person name="Sutton T.D.S."/>
            <person name="Dobson A.D.W."/>
            <person name="Rama T."/>
        </authorList>
    </citation>
    <scope>NUCLEOTIDE SEQUENCE</scope>
    <source>
        <strain evidence="7">TRa018bII</strain>
    </source>
</reference>
<feature type="domain" description="U1-type" evidence="6">
    <location>
        <begin position="8"/>
        <end position="43"/>
    </location>
</feature>
<dbReference type="GO" id="GO:0000398">
    <property type="term" value="P:mRNA splicing, via spliceosome"/>
    <property type="evidence" value="ECO:0007669"/>
    <property type="project" value="InterPro"/>
</dbReference>
<feature type="region of interest" description="Disordered" evidence="5">
    <location>
        <begin position="73"/>
        <end position="103"/>
    </location>
</feature>
<evidence type="ECO:0000313" key="8">
    <source>
        <dbReference type="Proteomes" id="UP000824998"/>
    </source>
</evidence>
<dbReference type="OrthoDB" id="191651at2759"/>
<dbReference type="PANTHER" id="PTHR13173:SF10">
    <property type="entry name" value="WW DOMAIN-BINDING PROTEIN 4"/>
    <property type="match status" value="1"/>
</dbReference>
<evidence type="ECO:0000256" key="2">
    <source>
        <dbReference type="ARBA" id="ARBA00022771"/>
    </source>
</evidence>
<keyword evidence="3" id="KW-0862">Zinc</keyword>
<evidence type="ECO:0000256" key="3">
    <source>
        <dbReference type="ARBA" id="ARBA00022833"/>
    </source>
</evidence>
<evidence type="ECO:0000256" key="1">
    <source>
        <dbReference type="ARBA" id="ARBA00022723"/>
    </source>
</evidence>
<dbReference type="SUPFAM" id="SSF57667">
    <property type="entry name" value="beta-beta-alpha zinc fingers"/>
    <property type="match status" value="1"/>
</dbReference>
<dbReference type="GO" id="GO:0071011">
    <property type="term" value="C:precatalytic spliceosome"/>
    <property type="evidence" value="ECO:0007669"/>
    <property type="project" value="TreeGrafter"/>
</dbReference>
<dbReference type="InterPro" id="IPR036236">
    <property type="entry name" value="Znf_C2H2_sf"/>
</dbReference>
<evidence type="ECO:0000256" key="5">
    <source>
        <dbReference type="SAM" id="MobiDB-lite"/>
    </source>
</evidence>
<evidence type="ECO:0000259" key="6">
    <source>
        <dbReference type="SMART" id="SM00451"/>
    </source>
</evidence>
<keyword evidence="2" id="KW-0863">Zinc-finger</keyword>
<dbReference type="Pfam" id="PF06220">
    <property type="entry name" value="zf-U1"/>
    <property type="match status" value="1"/>
</dbReference>
<evidence type="ECO:0000256" key="4">
    <source>
        <dbReference type="SAM" id="Coils"/>
    </source>
</evidence>
<dbReference type="GO" id="GO:0003723">
    <property type="term" value="F:RNA binding"/>
    <property type="evidence" value="ECO:0007669"/>
    <property type="project" value="TreeGrafter"/>
</dbReference>
<feature type="compositionally biased region" description="Basic and acidic residues" evidence="5">
    <location>
        <begin position="196"/>
        <end position="214"/>
    </location>
</feature>
<name>A0A9P8C321_9HELO</name>